<dbReference type="EMBL" id="CABIJS010000271">
    <property type="protein sequence ID" value="VUZ48066.1"/>
    <property type="molecule type" value="Genomic_DNA"/>
</dbReference>
<evidence type="ECO:0000313" key="13">
    <source>
        <dbReference type="EMBL" id="VUZ41535.1"/>
    </source>
</evidence>
<evidence type="ECO:0000313" key="14">
    <source>
        <dbReference type="EMBL" id="VUZ48066.1"/>
    </source>
</evidence>
<comment type="subcellular location">
    <subcellularLocation>
        <location evidence="1">Membrane</location>
        <topology evidence="1">Multi-pass membrane protein</topology>
    </subcellularLocation>
</comment>
<dbReference type="Gene3D" id="1.20.1070.10">
    <property type="entry name" value="Rhodopsin 7-helix transmembrane proteins"/>
    <property type="match status" value="1"/>
</dbReference>
<name>A0A564YLH2_HYMDI</name>
<dbReference type="PROSITE" id="PS50262">
    <property type="entry name" value="G_PROTEIN_RECEP_F1_2"/>
    <property type="match status" value="1"/>
</dbReference>
<dbReference type="PANTHER" id="PTHR24243">
    <property type="entry name" value="G-PROTEIN COUPLED RECEPTOR"/>
    <property type="match status" value="1"/>
</dbReference>
<evidence type="ECO:0000256" key="9">
    <source>
        <dbReference type="SAM" id="Phobius"/>
    </source>
</evidence>
<dbReference type="EMBL" id="CABIJS010000013">
    <property type="protein sequence ID" value="VUZ39383.1"/>
    <property type="molecule type" value="Genomic_DNA"/>
</dbReference>
<feature type="transmembrane region" description="Helical" evidence="9">
    <location>
        <begin position="136"/>
        <end position="157"/>
    </location>
</feature>
<accession>A0A564YLH2</accession>
<dbReference type="Proteomes" id="UP000321570">
    <property type="component" value="Unassembled WGS sequence"/>
</dbReference>
<keyword evidence="15" id="KW-1185">Reference proteome</keyword>
<feature type="transmembrane region" description="Helical" evidence="9">
    <location>
        <begin position="96"/>
        <end position="115"/>
    </location>
</feature>
<evidence type="ECO:0000259" key="10">
    <source>
        <dbReference type="PROSITE" id="PS50262"/>
    </source>
</evidence>
<evidence type="ECO:0000256" key="6">
    <source>
        <dbReference type="ARBA" id="ARBA00023170"/>
    </source>
</evidence>
<evidence type="ECO:0000256" key="2">
    <source>
        <dbReference type="ARBA" id="ARBA00022692"/>
    </source>
</evidence>
<gene>
    <name evidence="13" type="ORF">WMSIL1_LOCUS2349</name>
    <name evidence="11" type="ORF">WMSIL1_LOCUS665</name>
    <name evidence="12" type="ORF">WMSIL1_LOCUS666</name>
    <name evidence="14" type="ORF">WMSIL1_LOCUS7484</name>
</gene>
<keyword evidence="5 9" id="KW-0472">Membrane</keyword>
<dbReference type="PANTHER" id="PTHR24243:SF230">
    <property type="entry name" value="G-PROTEIN COUPLED RECEPTORS FAMILY 1 PROFILE DOMAIN-CONTAINING PROTEIN"/>
    <property type="match status" value="1"/>
</dbReference>
<feature type="transmembrane region" description="Helical" evidence="9">
    <location>
        <begin position="295"/>
        <end position="319"/>
    </location>
</feature>
<feature type="transmembrane region" description="Helical" evidence="9">
    <location>
        <begin position="20"/>
        <end position="42"/>
    </location>
</feature>
<evidence type="ECO:0000256" key="8">
    <source>
        <dbReference type="RuleBase" id="RU000688"/>
    </source>
</evidence>
<evidence type="ECO:0000313" key="11">
    <source>
        <dbReference type="EMBL" id="VUZ39381.1"/>
    </source>
</evidence>
<keyword evidence="4 8" id="KW-0297">G-protein coupled receptor</keyword>
<feature type="domain" description="G-protein coupled receptors family 1 profile" evidence="10">
    <location>
        <begin position="34"/>
        <end position="350"/>
    </location>
</feature>
<dbReference type="InterPro" id="IPR000276">
    <property type="entry name" value="GPCR_Rhodpsn"/>
</dbReference>
<organism evidence="14 15">
    <name type="scientific">Hymenolepis diminuta</name>
    <name type="common">Rat tapeworm</name>
    <dbReference type="NCBI Taxonomy" id="6216"/>
    <lineage>
        <taxon>Eukaryota</taxon>
        <taxon>Metazoa</taxon>
        <taxon>Spiralia</taxon>
        <taxon>Lophotrochozoa</taxon>
        <taxon>Platyhelminthes</taxon>
        <taxon>Cestoda</taxon>
        <taxon>Eucestoda</taxon>
        <taxon>Cyclophyllidea</taxon>
        <taxon>Hymenolepididae</taxon>
        <taxon>Hymenolepis</taxon>
    </lineage>
</organism>
<evidence type="ECO:0000313" key="15">
    <source>
        <dbReference type="Proteomes" id="UP000321570"/>
    </source>
</evidence>
<reference evidence="14 15" key="1">
    <citation type="submission" date="2019-07" db="EMBL/GenBank/DDBJ databases">
        <authorList>
            <person name="Jastrzebski P J."/>
            <person name="Paukszto L."/>
            <person name="Jastrzebski P J."/>
        </authorList>
    </citation>
    <scope>NUCLEOTIDE SEQUENCE [LARGE SCALE GENOMIC DNA]</scope>
    <source>
        <strain evidence="14 15">WMS-il1</strain>
    </source>
</reference>
<dbReference type="PROSITE" id="PS00237">
    <property type="entry name" value="G_PROTEIN_RECEP_F1_1"/>
    <property type="match status" value="1"/>
</dbReference>
<dbReference type="GO" id="GO:0005886">
    <property type="term" value="C:plasma membrane"/>
    <property type="evidence" value="ECO:0007669"/>
    <property type="project" value="TreeGrafter"/>
</dbReference>
<keyword evidence="2 8" id="KW-0812">Transmembrane</keyword>
<feature type="transmembrane region" description="Helical" evidence="9">
    <location>
        <begin position="331"/>
        <end position="352"/>
    </location>
</feature>
<dbReference type="CDD" id="cd00637">
    <property type="entry name" value="7tm_classA_rhodopsin-like"/>
    <property type="match status" value="1"/>
</dbReference>
<evidence type="ECO:0000256" key="5">
    <source>
        <dbReference type="ARBA" id="ARBA00023136"/>
    </source>
</evidence>
<keyword evidence="7 8" id="KW-0807">Transducer</keyword>
<evidence type="ECO:0000256" key="7">
    <source>
        <dbReference type="ARBA" id="ARBA00023224"/>
    </source>
</evidence>
<evidence type="ECO:0000313" key="12">
    <source>
        <dbReference type="EMBL" id="VUZ39383.1"/>
    </source>
</evidence>
<keyword evidence="6 8" id="KW-0675">Receptor</keyword>
<dbReference type="Pfam" id="PF00001">
    <property type="entry name" value="7tm_1"/>
    <property type="match status" value="1"/>
</dbReference>
<evidence type="ECO:0000256" key="1">
    <source>
        <dbReference type="ARBA" id="ARBA00004141"/>
    </source>
</evidence>
<dbReference type="EMBL" id="CABIJS010000065">
    <property type="protein sequence ID" value="VUZ41535.1"/>
    <property type="molecule type" value="Genomic_DNA"/>
</dbReference>
<dbReference type="GO" id="GO:0004930">
    <property type="term" value="F:G protein-coupled receptor activity"/>
    <property type="evidence" value="ECO:0007669"/>
    <property type="project" value="UniProtKB-KW"/>
</dbReference>
<comment type="similarity">
    <text evidence="8">Belongs to the G-protein coupled receptor 1 family.</text>
</comment>
<dbReference type="InterPro" id="IPR017452">
    <property type="entry name" value="GPCR_Rhodpsn_7TM"/>
</dbReference>
<protein>
    <recommendedName>
        <fullName evidence="10">G-protein coupled receptors family 1 profile domain-containing protein</fullName>
    </recommendedName>
</protein>
<dbReference type="PRINTS" id="PR00237">
    <property type="entry name" value="GPCRRHODOPSN"/>
</dbReference>
<sequence>MSATNATDSDNPKMFFKLALQVYTSFLLIIGLPGNVISGYIMATDQANRITTRILMVIIAAADTAVLLTGVTRYWSNVVLGFDFRIHSDLMCKIHVFGFAFFTDFAVGSLCAVAVERFLVVAFPHHANTFTSIKSVCFGMAAFAVVLSIKNGIHLFMMGLLEITRVAGETFHVCKTMDKYHKFMEVFKKIDFISFAVIPYIILFSCNLYIYCKLKRQRRLLRTTMNQRQLKMNKSALLANSTSPATYTDAENPESLIVDKNSELMPNSAIDGQVKTPSECVSTRHERRKRKPEDVIKVLTALTAVHVVCTLPGTIVTLLSDYKHLSVPVQIKQFLVIFIFTNNAINFFAYLASSERFRKKFASILCCDSRRHRR</sequence>
<dbReference type="SUPFAM" id="SSF81321">
    <property type="entry name" value="Family A G protein-coupled receptor-like"/>
    <property type="match status" value="1"/>
</dbReference>
<dbReference type="EMBL" id="CABIJS010000013">
    <property type="protein sequence ID" value="VUZ39381.1"/>
    <property type="molecule type" value="Genomic_DNA"/>
</dbReference>
<feature type="transmembrane region" description="Helical" evidence="9">
    <location>
        <begin position="192"/>
        <end position="212"/>
    </location>
</feature>
<feature type="transmembrane region" description="Helical" evidence="9">
    <location>
        <begin position="54"/>
        <end position="76"/>
    </location>
</feature>
<proteinExistence type="inferred from homology"/>
<keyword evidence="3 9" id="KW-1133">Transmembrane helix</keyword>
<evidence type="ECO:0000256" key="3">
    <source>
        <dbReference type="ARBA" id="ARBA00022989"/>
    </source>
</evidence>
<evidence type="ECO:0000256" key="4">
    <source>
        <dbReference type="ARBA" id="ARBA00023040"/>
    </source>
</evidence>
<dbReference type="AlphaFoldDB" id="A0A564YLH2"/>